<organism evidence="6 7">
    <name type="scientific">Drosophila suzukii</name>
    <name type="common">Spotted-wing drosophila fruit fly</name>
    <dbReference type="NCBI Taxonomy" id="28584"/>
    <lineage>
        <taxon>Eukaryota</taxon>
        <taxon>Metazoa</taxon>
        <taxon>Ecdysozoa</taxon>
        <taxon>Arthropoda</taxon>
        <taxon>Hexapoda</taxon>
        <taxon>Insecta</taxon>
        <taxon>Pterygota</taxon>
        <taxon>Neoptera</taxon>
        <taxon>Endopterygota</taxon>
        <taxon>Diptera</taxon>
        <taxon>Brachycera</taxon>
        <taxon>Muscomorpha</taxon>
        <taxon>Ephydroidea</taxon>
        <taxon>Drosophilidae</taxon>
        <taxon>Drosophila</taxon>
        <taxon>Sophophora</taxon>
    </lineage>
</organism>
<dbReference type="RefSeq" id="XP_016930750.3">
    <property type="nucleotide sequence ID" value="XM_017075261.4"/>
</dbReference>
<evidence type="ECO:0000256" key="4">
    <source>
        <dbReference type="ARBA" id="ARBA00022490"/>
    </source>
</evidence>
<evidence type="ECO:0000313" key="7">
    <source>
        <dbReference type="RefSeq" id="XP_016930750.3"/>
    </source>
</evidence>
<comment type="similarity">
    <text evidence="3">Belongs to the securin family.</text>
</comment>
<dbReference type="GO" id="GO:0005737">
    <property type="term" value="C:cytoplasm"/>
    <property type="evidence" value="ECO:0007669"/>
    <property type="project" value="UniProtKB-SubCell"/>
</dbReference>
<evidence type="ECO:0000256" key="2">
    <source>
        <dbReference type="ARBA" id="ARBA00004496"/>
    </source>
</evidence>
<dbReference type="GO" id="GO:0005634">
    <property type="term" value="C:nucleus"/>
    <property type="evidence" value="ECO:0007669"/>
    <property type="project" value="UniProtKB-SubCell"/>
</dbReference>
<dbReference type="AlphaFoldDB" id="A0AB39Z9Q0"/>
<name>A0AB39Z9Q0_DROSZ</name>
<evidence type="ECO:0000256" key="5">
    <source>
        <dbReference type="ARBA" id="ARBA00023242"/>
    </source>
</evidence>
<keyword evidence="5" id="KW-0539">Nucleus</keyword>
<dbReference type="Proteomes" id="UP001652628">
    <property type="component" value="Chromosome 2L"/>
</dbReference>
<protein>
    <submittedName>
        <fullName evidence="7">Uncharacterized protein pim</fullName>
    </submittedName>
</protein>
<keyword evidence="4" id="KW-0963">Cytoplasm</keyword>
<sequence length="203" mass="23238">MEQILNKENTGIQLPANPIKNGVPSNSVIKKPLGKLDNVMHQTPGITPFKSSSLKLEGSIAKLSIRKAPYPKQNVINKDREEISFKSTSCYLGSYMLKCEAKVINLFDYTDFPNEQCLKKCSKPITETWSENQPGFEALFDQLYCDLRTLENHFENVCFPPFDSEFDDLPYTYDIENLEIAEDEYVLNLFPPLPNLENIDILF</sequence>
<comment type="subcellular location">
    <subcellularLocation>
        <location evidence="2">Cytoplasm</location>
    </subcellularLocation>
    <subcellularLocation>
        <location evidence="1">Nucleus</location>
    </subcellularLocation>
</comment>
<evidence type="ECO:0000256" key="1">
    <source>
        <dbReference type="ARBA" id="ARBA00004123"/>
    </source>
</evidence>
<keyword evidence="6" id="KW-1185">Reference proteome</keyword>
<evidence type="ECO:0000256" key="3">
    <source>
        <dbReference type="ARBA" id="ARBA00009264"/>
    </source>
</evidence>
<evidence type="ECO:0000313" key="6">
    <source>
        <dbReference type="Proteomes" id="UP001652628"/>
    </source>
</evidence>
<dbReference type="GeneID" id="108010337"/>
<gene>
    <name evidence="7" type="primary">pim</name>
</gene>
<dbReference type="Pfam" id="PF04856">
    <property type="entry name" value="Securin"/>
    <property type="match status" value="1"/>
</dbReference>
<reference evidence="7" key="1">
    <citation type="submission" date="2025-08" db="UniProtKB">
        <authorList>
            <consortium name="RefSeq"/>
        </authorList>
    </citation>
    <scope>IDENTIFICATION</scope>
</reference>
<proteinExistence type="inferred from homology"/>
<dbReference type="GO" id="GO:0051276">
    <property type="term" value="P:chromosome organization"/>
    <property type="evidence" value="ECO:0007669"/>
    <property type="project" value="InterPro"/>
</dbReference>
<accession>A0AB39Z9Q0</accession>
<dbReference type="InterPro" id="IPR006940">
    <property type="entry name" value="Securin_separation_inhibitor"/>
</dbReference>